<accession>A0ABY4N438</accession>
<evidence type="ECO:0000313" key="1">
    <source>
        <dbReference type="EMBL" id="UQN28084.1"/>
    </source>
</evidence>
<dbReference type="RefSeq" id="WP_249477050.1">
    <property type="nucleotide sequence ID" value="NZ_CP097218.1"/>
</dbReference>
<dbReference type="EMBL" id="CP097218">
    <property type="protein sequence ID" value="UQN28084.1"/>
    <property type="molecule type" value="Genomic_DNA"/>
</dbReference>
<gene>
    <name evidence="1" type="ORF">M4486_10500</name>
</gene>
<dbReference type="InterPro" id="IPR029058">
    <property type="entry name" value="AB_hydrolase_fold"/>
</dbReference>
<keyword evidence="2" id="KW-1185">Reference proteome</keyword>
<protein>
    <recommendedName>
        <fullName evidence="3">Alpha/beta hydrolase</fullName>
    </recommendedName>
</protein>
<proteinExistence type="predicted"/>
<reference evidence="1" key="1">
    <citation type="submission" date="2022-05" db="EMBL/GenBank/DDBJ databases">
        <title>Genomic analysis of Brachybacterium sp. CBA3104.</title>
        <authorList>
            <person name="Roh S.W."/>
            <person name="Kim Y.B."/>
            <person name="Kim Y."/>
        </authorList>
    </citation>
    <scope>NUCLEOTIDE SEQUENCE</scope>
    <source>
        <strain evidence="1">CBA3104</strain>
    </source>
</reference>
<evidence type="ECO:0000313" key="2">
    <source>
        <dbReference type="Proteomes" id="UP001055868"/>
    </source>
</evidence>
<dbReference type="Proteomes" id="UP001055868">
    <property type="component" value="Chromosome"/>
</dbReference>
<sequence>MNVNKTTGLHETRHPKYKVPVVHQEDLDALRFEGYPLAIHTVPAADVPSVDFYAKLEPSDELYVSLHGAVDPGPARYPHFRRVESMRDRVSAFLSIADPTLELSEREDFGIGWYTGGPGWDPMDAVESIVRQALAAVGAKYVMFIGSSAGGFASLRASVRFPASIAFVQDPQTDVGAYYSGHRNRLFECCWPQWEQDAALVAHPDRFDLRHLFATRDPQNFVYYRQSNGDEWHSRNHAKPFQEALKSCTGTRDGRFVFVFEDGEREGHGKITAAEFDRHFDAAQGFWREARATD</sequence>
<name>A0ABY4N438_9MICO</name>
<organism evidence="1 2">
    <name type="scientific">Brachybacterium kimchii</name>
    <dbReference type="NCBI Taxonomy" id="2942909"/>
    <lineage>
        <taxon>Bacteria</taxon>
        <taxon>Bacillati</taxon>
        <taxon>Actinomycetota</taxon>
        <taxon>Actinomycetes</taxon>
        <taxon>Micrococcales</taxon>
        <taxon>Dermabacteraceae</taxon>
        <taxon>Brachybacterium</taxon>
    </lineage>
</organism>
<dbReference type="SUPFAM" id="SSF53474">
    <property type="entry name" value="alpha/beta-Hydrolases"/>
    <property type="match status" value="1"/>
</dbReference>
<evidence type="ECO:0008006" key="3">
    <source>
        <dbReference type="Google" id="ProtNLM"/>
    </source>
</evidence>